<evidence type="ECO:0000256" key="1">
    <source>
        <dbReference type="ARBA" id="ARBA00004141"/>
    </source>
</evidence>
<dbReference type="InterPro" id="IPR007267">
    <property type="entry name" value="GtrA_DPMS_TM"/>
</dbReference>
<dbReference type="Proteomes" id="UP000256503">
    <property type="component" value="Chromosome"/>
</dbReference>
<reference evidence="10 11" key="1">
    <citation type="submission" date="2018-07" db="EMBL/GenBank/DDBJ databases">
        <title>Complete genome sequence of a Pseudomonas plecoglossicida strain pathogenic to the marine fish, Larimichthys crocea.</title>
        <authorList>
            <person name="Tao Z."/>
        </authorList>
    </citation>
    <scope>NUCLEOTIDE SEQUENCE [LARGE SCALE GENOMIC DNA]</scope>
    <source>
        <strain evidence="10 11">XSDHY-P</strain>
    </source>
</reference>
<evidence type="ECO:0000256" key="3">
    <source>
        <dbReference type="ARBA" id="ARBA00022692"/>
    </source>
</evidence>
<comment type="similarity">
    <text evidence="7">Belongs to the gtrA family.</text>
</comment>
<comment type="subcellular location">
    <subcellularLocation>
        <location evidence="1">Membrane</location>
        <topology evidence="1">Multi-pass membrane protein</topology>
    </subcellularLocation>
</comment>
<dbReference type="EMBL" id="CP031146">
    <property type="protein sequence ID" value="AXM96184.1"/>
    <property type="molecule type" value="Genomic_DNA"/>
</dbReference>
<evidence type="ECO:0000256" key="5">
    <source>
        <dbReference type="ARBA" id="ARBA00023136"/>
    </source>
</evidence>
<dbReference type="RefSeq" id="WP_016395663.1">
    <property type="nucleotide sequence ID" value="NZ_BSOM01000048.1"/>
</dbReference>
<evidence type="ECO:0000259" key="9">
    <source>
        <dbReference type="Pfam" id="PF04138"/>
    </source>
</evidence>
<dbReference type="PANTHER" id="PTHR38459">
    <property type="entry name" value="PROPHAGE BACTOPRENOL-LINKED GLUCOSE TRANSLOCASE HOMOLOG"/>
    <property type="match status" value="1"/>
</dbReference>
<evidence type="ECO:0000256" key="7">
    <source>
        <dbReference type="PIRNR" id="PIRNR006298"/>
    </source>
</evidence>
<evidence type="ECO:0000256" key="6">
    <source>
        <dbReference type="ARBA" id="ARBA00025595"/>
    </source>
</evidence>
<keyword evidence="5 8" id="KW-0472">Membrane</keyword>
<name>A0AAD0QXR2_PSEDL</name>
<evidence type="ECO:0000313" key="10">
    <source>
        <dbReference type="EMBL" id="AXM96184.1"/>
    </source>
</evidence>
<evidence type="ECO:0000256" key="4">
    <source>
        <dbReference type="ARBA" id="ARBA00022989"/>
    </source>
</evidence>
<comment type="function">
    <text evidence="6 7">Involved in O antigen modification. Involved in the translocation of bactoprenol-linked glucose across the cytoplasmic membrane.</text>
</comment>
<feature type="transmembrane region" description="Helical" evidence="8">
    <location>
        <begin position="12"/>
        <end position="32"/>
    </location>
</feature>
<organism evidence="10 11">
    <name type="scientific">Pseudomonas plecoglossicida</name>
    <dbReference type="NCBI Taxonomy" id="70775"/>
    <lineage>
        <taxon>Bacteria</taxon>
        <taxon>Pseudomonadati</taxon>
        <taxon>Pseudomonadota</taxon>
        <taxon>Gammaproteobacteria</taxon>
        <taxon>Pseudomonadales</taxon>
        <taxon>Pseudomonadaceae</taxon>
        <taxon>Pseudomonas</taxon>
    </lineage>
</organism>
<evidence type="ECO:0000256" key="2">
    <source>
        <dbReference type="ARBA" id="ARBA00022448"/>
    </source>
</evidence>
<dbReference type="GO" id="GO:0005886">
    <property type="term" value="C:plasma membrane"/>
    <property type="evidence" value="ECO:0007669"/>
    <property type="project" value="TreeGrafter"/>
</dbReference>
<feature type="domain" description="GtrA/DPMS transmembrane" evidence="9">
    <location>
        <begin position="10"/>
        <end position="117"/>
    </location>
</feature>
<evidence type="ECO:0000313" key="11">
    <source>
        <dbReference type="Proteomes" id="UP000256503"/>
    </source>
</evidence>
<evidence type="ECO:0000256" key="8">
    <source>
        <dbReference type="SAM" id="Phobius"/>
    </source>
</evidence>
<accession>A0AAD0QXR2</accession>
<dbReference type="InterPro" id="IPR016480">
    <property type="entry name" value="Glc_translocase_bactprenl-link"/>
</dbReference>
<feature type="transmembrane region" description="Helical" evidence="8">
    <location>
        <begin position="99"/>
        <end position="118"/>
    </location>
</feature>
<dbReference type="InterPro" id="IPR051401">
    <property type="entry name" value="GtrA_CellWall_Glycosyl"/>
</dbReference>
<dbReference type="AlphaFoldDB" id="A0AAD0QXR2"/>
<protein>
    <recommendedName>
        <fullName evidence="7">Bactoprenol-linked glucose translocase</fullName>
    </recommendedName>
</protein>
<sequence>MRFTTPTFFKYLLVGCFNTAIHAAVFTAMQLLAGTDQAISNLTAFFVALSFSFMANARYTFRAPVSLLRYLTFVAGMGSLSVAVGSIADLQSWRPMATVVVYSALSLLLGFLLSRWIFTERRGWLFR</sequence>
<dbReference type="Pfam" id="PF04138">
    <property type="entry name" value="GtrA_DPMS_TM"/>
    <property type="match status" value="1"/>
</dbReference>
<proteinExistence type="inferred from homology"/>
<dbReference type="GO" id="GO:0000271">
    <property type="term" value="P:polysaccharide biosynthetic process"/>
    <property type="evidence" value="ECO:0007669"/>
    <property type="project" value="InterPro"/>
</dbReference>
<dbReference type="PIRSF" id="PIRSF006298">
    <property type="entry name" value="GtrA_prd"/>
    <property type="match status" value="1"/>
</dbReference>
<feature type="transmembrane region" description="Helical" evidence="8">
    <location>
        <begin position="67"/>
        <end position="87"/>
    </location>
</feature>
<feature type="transmembrane region" description="Helical" evidence="8">
    <location>
        <begin position="38"/>
        <end position="55"/>
    </location>
</feature>
<gene>
    <name evidence="10" type="ORF">DVB73_10540</name>
</gene>
<dbReference type="PANTHER" id="PTHR38459:SF1">
    <property type="entry name" value="PROPHAGE BACTOPRENOL-LINKED GLUCOSE TRANSLOCASE HOMOLOG"/>
    <property type="match status" value="1"/>
</dbReference>
<keyword evidence="2 7" id="KW-0813">Transport</keyword>
<keyword evidence="4 8" id="KW-1133">Transmembrane helix</keyword>
<dbReference type="GeneID" id="49613855"/>
<keyword evidence="3 8" id="KW-0812">Transmembrane</keyword>